<keyword evidence="2" id="KW-1185">Reference proteome</keyword>
<feature type="compositionally biased region" description="Basic and acidic residues" evidence="1">
    <location>
        <begin position="154"/>
        <end position="177"/>
    </location>
</feature>
<dbReference type="OrthoDB" id="5833525at2759"/>
<feature type="region of interest" description="Disordered" evidence="1">
    <location>
        <begin position="96"/>
        <end position="177"/>
    </location>
</feature>
<name>A0A7I4Y8F0_HAECO</name>
<dbReference type="OMA" id="IEMEWAK"/>
<evidence type="ECO:0000313" key="2">
    <source>
        <dbReference type="Proteomes" id="UP000025227"/>
    </source>
</evidence>
<dbReference type="PANTHER" id="PTHR38608:SF1">
    <property type="entry name" value="PROTEIN CBG00664"/>
    <property type="match status" value="1"/>
</dbReference>
<proteinExistence type="predicted"/>
<dbReference type="AlphaFoldDB" id="A0A7I4Y8F0"/>
<dbReference type="Proteomes" id="UP000025227">
    <property type="component" value="Unplaced"/>
</dbReference>
<feature type="compositionally biased region" description="Gly residues" evidence="1">
    <location>
        <begin position="125"/>
        <end position="134"/>
    </location>
</feature>
<organism evidence="2 3">
    <name type="scientific">Haemonchus contortus</name>
    <name type="common">Barber pole worm</name>
    <dbReference type="NCBI Taxonomy" id="6289"/>
    <lineage>
        <taxon>Eukaryota</taxon>
        <taxon>Metazoa</taxon>
        <taxon>Ecdysozoa</taxon>
        <taxon>Nematoda</taxon>
        <taxon>Chromadorea</taxon>
        <taxon>Rhabditida</taxon>
        <taxon>Rhabditina</taxon>
        <taxon>Rhabditomorpha</taxon>
        <taxon>Strongyloidea</taxon>
        <taxon>Trichostrongylidae</taxon>
        <taxon>Haemonchus</taxon>
    </lineage>
</organism>
<sequence>MIGIMNCGSDSSVEFYASNRQSSLYQRKPSKDTRTYTPEGRVLINGKPEVPETPDDLWRSLICRAITTRVMKDPNSPKESGPLAVIRRFSSRLGIRSNRGSVEKETMEKNDENDNDTGTGENNENGGGENGESGGDVEKKDNHVTIIKVKTMNRKKEDDGDEKKEERSGDESDQEEFRIYAHDSILKRLMEEKAMIEKEMGDVGDIEMEWAKDKSRVSVNEDHDMIIERL</sequence>
<feature type="compositionally biased region" description="Basic and acidic residues" evidence="1">
    <location>
        <begin position="101"/>
        <end position="112"/>
    </location>
</feature>
<dbReference type="WBParaSite" id="HCON_00062430-00001">
    <property type="protein sequence ID" value="HCON_00062430-00001"/>
    <property type="gene ID" value="HCON_00062430"/>
</dbReference>
<dbReference type="PANTHER" id="PTHR38608">
    <property type="entry name" value="PROTEIN CBG07207"/>
    <property type="match status" value="1"/>
</dbReference>
<reference evidence="3" key="1">
    <citation type="submission" date="2020-12" db="UniProtKB">
        <authorList>
            <consortium name="WormBaseParasite"/>
        </authorList>
    </citation>
    <scope>IDENTIFICATION</scope>
    <source>
        <strain evidence="3">MHco3</strain>
    </source>
</reference>
<protein>
    <submittedName>
        <fullName evidence="3">Uncharacterized protein</fullName>
    </submittedName>
</protein>
<evidence type="ECO:0000256" key="1">
    <source>
        <dbReference type="SAM" id="MobiDB-lite"/>
    </source>
</evidence>
<evidence type="ECO:0000313" key="3">
    <source>
        <dbReference type="WBParaSite" id="HCON_00062430-00001"/>
    </source>
</evidence>
<accession>A0A7I4Y8F0</accession>